<keyword evidence="3" id="KW-0456">Lyase</keyword>
<keyword evidence="8" id="KW-1185">Reference proteome</keyword>
<dbReference type="PANTHER" id="PTHR48094">
    <property type="entry name" value="PROTEIN/NUCLEIC ACID DEGLYCASE DJ-1-RELATED"/>
    <property type="match status" value="1"/>
</dbReference>
<evidence type="ECO:0000256" key="2">
    <source>
        <dbReference type="ARBA" id="ARBA00023016"/>
    </source>
</evidence>
<reference evidence="7 8" key="1">
    <citation type="submission" date="2016-07" db="EMBL/GenBank/DDBJ databases">
        <title>Multiple horizontal gene transfer events from other fungi enriched the ability of initially mycotrophic Trichoderma (Ascomycota) to feed on dead plant biomass.</title>
        <authorList>
            <consortium name="DOE Joint Genome Institute"/>
            <person name="Aerts A."/>
            <person name="Atanasova L."/>
            <person name="Chenthamara K."/>
            <person name="Zhang J."/>
            <person name="Grujic M."/>
            <person name="Henrissat B."/>
            <person name="Kuo A."/>
            <person name="Salamov A."/>
            <person name="Lipzen A."/>
            <person name="Labutti K."/>
            <person name="Barry K."/>
            <person name="Miao Y."/>
            <person name="Rahimi M.J."/>
            <person name="Shen Q."/>
            <person name="Grigoriev I.V."/>
            <person name="Kubicek C.P."/>
            <person name="Druzhinina I.S."/>
        </authorList>
    </citation>
    <scope>NUCLEOTIDE SEQUENCE [LARGE SCALE GENOMIC DNA]</scope>
    <source>
        <strain evidence="7 8">CBS 226.95</strain>
    </source>
</reference>
<evidence type="ECO:0000256" key="3">
    <source>
        <dbReference type="ARBA" id="ARBA00023239"/>
    </source>
</evidence>
<evidence type="ECO:0000259" key="6">
    <source>
        <dbReference type="Pfam" id="PF01965"/>
    </source>
</evidence>
<dbReference type="STRING" id="983964.A0A2T3ZZ45"/>
<protein>
    <recommendedName>
        <fullName evidence="1">D-lactate dehydratase</fullName>
        <ecNumber evidence="1">4.2.1.130</ecNumber>
    </recommendedName>
</protein>
<proteinExistence type="inferred from homology"/>
<dbReference type="RefSeq" id="XP_024769764.1">
    <property type="nucleotide sequence ID" value="XM_024921106.1"/>
</dbReference>
<comment type="similarity">
    <text evidence="4">Belongs to the peptidase C56 family. HSP31-like subfamily.</text>
</comment>
<dbReference type="GO" id="GO:0019243">
    <property type="term" value="P:methylglyoxal catabolic process to D-lactate via S-lactoyl-glutathione"/>
    <property type="evidence" value="ECO:0007669"/>
    <property type="project" value="TreeGrafter"/>
</dbReference>
<gene>
    <name evidence="7" type="ORF">M431DRAFT_541724</name>
</gene>
<keyword evidence="2" id="KW-0346">Stress response</keyword>
<sequence length="235" mass="25486">MSPRILFVLTSAAKMNNGAPTGWYLPEFARPYFHLIGPDEANPRAEIVVASPAGGLAPIDEVSVKNFKDDDSVKFYETKKHLWEKTVALKDLQGKASEFDAIFYPGGHGPMFDLVNDKESIKLIEDFYNAGKVVAAVCHGPIVFVNAVVDGKPLLSGRTATGFSNAEEDAIKLTEFMPALLEDEIKRVGGKYVKADDLWKEHVVVDGRIITGQNPNSALGVGAAIAKALGMFSDF</sequence>
<dbReference type="InterPro" id="IPR050325">
    <property type="entry name" value="Prot/Nucl_acid_deglycase"/>
</dbReference>
<dbReference type="GO" id="GO:0005737">
    <property type="term" value="C:cytoplasm"/>
    <property type="evidence" value="ECO:0007669"/>
    <property type="project" value="TreeGrafter"/>
</dbReference>
<dbReference type="InterPro" id="IPR002818">
    <property type="entry name" value="DJ-1/PfpI"/>
</dbReference>
<dbReference type="EC" id="4.2.1.130" evidence="1"/>
<dbReference type="Pfam" id="PF01965">
    <property type="entry name" value="DJ-1_PfpI"/>
    <property type="match status" value="1"/>
</dbReference>
<dbReference type="GeneID" id="36629682"/>
<evidence type="ECO:0000256" key="5">
    <source>
        <dbReference type="ARBA" id="ARBA00048082"/>
    </source>
</evidence>
<evidence type="ECO:0000256" key="1">
    <source>
        <dbReference type="ARBA" id="ARBA00013134"/>
    </source>
</evidence>
<feature type="domain" description="DJ-1/PfpI" evidence="6">
    <location>
        <begin position="89"/>
        <end position="226"/>
    </location>
</feature>
<organism evidence="7 8">
    <name type="scientific">Trichoderma harzianum CBS 226.95</name>
    <dbReference type="NCBI Taxonomy" id="983964"/>
    <lineage>
        <taxon>Eukaryota</taxon>
        <taxon>Fungi</taxon>
        <taxon>Dikarya</taxon>
        <taxon>Ascomycota</taxon>
        <taxon>Pezizomycotina</taxon>
        <taxon>Sordariomycetes</taxon>
        <taxon>Hypocreomycetidae</taxon>
        <taxon>Hypocreales</taxon>
        <taxon>Hypocreaceae</taxon>
        <taxon>Trichoderma</taxon>
    </lineage>
</organism>
<accession>A0A2T3ZZ45</accession>
<evidence type="ECO:0000313" key="8">
    <source>
        <dbReference type="Proteomes" id="UP000241690"/>
    </source>
</evidence>
<dbReference type="InterPro" id="IPR029062">
    <property type="entry name" value="Class_I_gatase-like"/>
</dbReference>
<name>A0A2T3ZZ45_TRIHA</name>
<dbReference type="Gene3D" id="3.40.50.880">
    <property type="match status" value="1"/>
</dbReference>
<evidence type="ECO:0000256" key="4">
    <source>
        <dbReference type="ARBA" id="ARBA00038493"/>
    </source>
</evidence>
<dbReference type="PANTHER" id="PTHR48094:SF11">
    <property type="entry name" value="GLUTATHIONE-INDEPENDENT GLYOXALASE HSP31-RELATED"/>
    <property type="match status" value="1"/>
</dbReference>
<dbReference type="GO" id="GO:0019172">
    <property type="term" value="F:glyoxalase III activity"/>
    <property type="evidence" value="ECO:0007669"/>
    <property type="project" value="UniProtKB-EC"/>
</dbReference>
<comment type="catalytic activity">
    <reaction evidence="5">
        <text>methylglyoxal + H2O = (R)-lactate + H(+)</text>
        <dbReference type="Rhea" id="RHEA:27754"/>
        <dbReference type="ChEBI" id="CHEBI:15377"/>
        <dbReference type="ChEBI" id="CHEBI:15378"/>
        <dbReference type="ChEBI" id="CHEBI:16004"/>
        <dbReference type="ChEBI" id="CHEBI:17158"/>
        <dbReference type="EC" id="4.2.1.130"/>
    </reaction>
</comment>
<dbReference type="AlphaFoldDB" id="A0A2T3ZZ45"/>
<evidence type="ECO:0000313" key="7">
    <source>
        <dbReference type="EMBL" id="PTB50087.1"/>
    </source>
</evidence>
<dbReference type="CDD" id="cd03141">
    <property type="entry name" value="GATase1_Hsp31_like"/>
    <property type="match status" value="1"/>
</dbReference>
<dbReference type="Proteomes" id="UP000241690">
    <property type="component" value="Unassembled WGS sequence"/>
</dbReference>
<dbReference type="SUPFAM" id="SSF52317">
    <property type="entry name" value="Class I glutamine amidotransferase-like"/>
    <property type="match status" value="1"/>
</dbReference>
<dbReference type="EMBL" id="KZ679689">
    <property type="protein sequence ID" value="PTB50087.1"/>
    <property type="molecule type" value="Genomic_DNA"/>
</dbReference>